<sequence length="281" mass="28735">MTAITILLISCVLGAFAQSPHSIPGFHYTGCSSIDISCFGDPVVFPDGCVTPEACQKACQGFRFAALLNEECRCGNEPTAITPKDETMCDHACLNNPALGCCGNSCPQDNPGTANVYEKDLALEQYTAPNAVTTSATQAPSSAPIPVNSQLVTASGPAPGVQSQSTVDAVSQSASTQSSEPCTSSPPAQYQTPEGQAPQPKAYETSISIVDAVQATTTDISTSAPNIPQYESTMATKAAPSNHPYGEAPVPSQVPGSDSAPGGLPSFSSLGGIALIAVMIM</sequence>
<name>A0ACC1MIQ5_9HYPO</name>
<dbReference type="Proteomes" id="UP001143910">
    <property type="component" value="Unassembled WGS sequence"/>
</dbReference>
<organism evidence="1 2">
    <name type="scientific">Zarea fungicola</name>
    <dbReference type="NCBI Taxonomy" id="93591"/>
    <lineage>
        <taxon>Eukaryota</taxon>
        <taxon>Fungi</taxon>
        <taxon>Dikarya</taxon>
        <taxon>Ascomycota</taxon>
        <taxon>Pezizomycotina</taxon>
        <taxon>Sordariomycetes</taxon>
        <taxon>Hypocreomycetidae</taxon>
        <taxon>Hypocreales</taxon>
        <taxon>Cordycipitaceae</taxon>
        <taxon>Zarea</taxon>
    </lineage>
</organism>
<accession>A0ACC1MIQ5</accession>
<keyword evidence="2" id="KW-1185">Reference proteome</keyword>
<evidence type="ECO:0000313" key="1">
    <source>
        <dbReference type="EMBL" id="KAJ2966231.1"/>
    </source>
</evidence>
<evidence type="ECO:0000313" key="2">
    <source>
        <dbReference type="Proteomes" id="UP001143910"/>
    </source>
</evidence>
<reference evidence="1" key="1">
    <citation type="submission" date="2022-08" db="EMBL/GenBank/DDBJ databases">
        <title>Genome Sequence of Lecanicillium fungicola.</title>
        <authorList>
            <person name="Buettner E."/>
        </authorList>
    </citation>
    <scope>NUCLEOTIDE SEQUENCE</scope>
    <source>
        <strain evidence="1">Babe33</strain>
    </source>
</reference>
<dbReference type="EMBL" id="JANJQO010002699">
    <property type="protein sequence ID" value="KAJ2966231.1"/>
    <property type="molecule type" value="Genomic_DNA"/>
</dbReference>
<proteinExistence type="predicted"/>
<protein>
    <submittedName>
        <fullName evidence="1">Uncharacterized protein</fullName>
    </submittedName>
</protein>
<gene>
    <name evidence="1" type="ORF">NQ176_g10248</name>
</gene>
<comment type="caution">
    <text evidence="1">The sequence shown here is derived from an EMBL/GenBank/DDBJ whole genome shotgun (WGS) entry which is preliminary data.</text>
</comment>